<comment type="function">
    <text evidence="8">The VP7 protein is one of the five proteins (with VP1, VP3, VP4, and VP6) which form the inner capsid of the virus.</text>
</comment>
<dbReference type="EMBL" id="KJ577130">
    <property type="protein sequence ID" value="AID16386.1"/>
    <property type="molecule type" value="Genomic_RNA"/>
</dbReference>
<dbReference type="Gene3D" id="1.10.250.10">
    <property type="entry name" value="Bluetongue Virus 10, subunit 1, domain 1"/>
    <property type="match status" value="1"/>
</dbReference>
<evidence type="ECO:0000313" key="11">
    <source>
        <dbReference type="Proteomes" id="UP000123473"/>
    </source>
</evidence>
<dbReference type="SUPFAM" id="SSF49818">
    <property type="entry name" value="Viral protein domain"/>
    <property type="match status" value="1"/>
</dbReference>
<evidence type="ECO:0000256" key="2">
    <source>
        <dbReference type="ARBA" id="ARBA00009906"/>
    </source>
</evidence>
<protein>
    <recommendedName>
        <fullName evidence="3">Core protein VP7</fullName>
    </recommendedName>
</protein>
<evidence type="ECO:0000256" key="6">
    <source>
        <dbReference type="ARBA" id="ARBA00022844"/>
    </source>
</evidence>
<evidence type="ECO:0000256" key="4">
    <source>
        <dbReference type="ARBA" id="ARBA00022561"/>
    </source>
</evidence>
<keyword evidence="4" id="KW-0167">Capsid protein</keyword>
<dbReference type="InterPro" id="IPR008980">
    <property type="entry name" value="Capsid_hemagglutn"/>
</dbReference>
<proteinExistence type="inferred from homology"/>
<reference evidence="10 11" key="1">
    <citation type="submission" date="2014-03" db="EMBL/GenBank/DDBJ databases">
        <title>Molecular Epidemiology of Bluetongue Virus Serotype 1 Circulating in Italy.</title>
        <authorList>
            <person name="Lorusso A."/>
            <person name="Marcacci M."/>
            <person name="Ancora M."/>
            <person name="Mangone I."/>
            <person name="Camma C."/>
            <person name="Savini G."/>
        </authorList>
    </citation>
    <scope>NUCLEOTIDE SEQUENCE [LARGE SCALE GENOMIC DNA]</scope>
    <source>
        <strain evidence="10">LAZ2013</strain>
    </source>
</reference>
<dbReference type="SUPFAM" id="SSF48345">
    <property type="entry name" value="A virus capsid protein alpha-helical domain"/>
    <property type="match status" value="1"/>
</dbReference>
<name>A0A068CBC2_BTV1</name>
<dbReference type="InterPro" id="IPR008935">
    <property type="entry name" value="Virus_capsid_a-hlx_vir"/>
</dbReference>
<dbReference type="Gene3D" id="1.10.170.10">
    <property type="entry name" value="Bluetongue Virus 10, subunit 1, domain 3"/>
    <property type="match status" value="1"/>
</dbReference>
<organism evidence="10 11">
    <name type="scientific">Bluetongue virus 1</name>
    <name type="common">BTV 1</name>
    <dbReference type="NCBI Taxonomy" id="35327"/>
    <lineage>
        <taxon>Viruses</taxon>
        <taxon>Riboviria</taxon>
        <taxon>Orthornavirae</taxon>
        <taxon>Duplornaviricota</taxon>
        <taxon>Resentoviricetes</taxon>
        <taxon>Reovirales</taxon>
        <taxon>Sedoreoviridae</taxon>
        <taxon>Orbivirus</taxon>
        <taxon>Orbivirus caerulinguae</taxon>
        <taxon>Bluetongue virus</taxon>
    </lineage>
</organism>
<dbReference type="InterPro" id="IPR023178">
    <property type="entry name" value="Orbi_VP7_capsid_C"/>
</dbReference>
<dbReference type="Proteomes" id="UP000123473">
    <property type="component" value="Genome"/>
</dbReference>
<keyword evidence="5" id="KW-1152">Outer capsid protein</keyword>
<dbReference type="GO" id="GO:0005198">
    <property type="term" value="F:structural molecule activity"/>
    <property type="evidence" value="ECO:0007669"/>
    <property type="project" value="InterPro"/>
</dbReference>
<evidence type="ECO:0000256" key="1">
    <source>
        <dbReference type="ARBA" id="ARBA00004328"/>
    </source>
</evidence>
<evidence type="ECO:0000256" key="5">
    <source>
        <dbReference type="ARBA" id="ARBA00022770"/>
    </source>
</evidence>
<sequence length="349" mass="38547">MDTIAARALTVMRACATLQEARIVLEANVMEILGIAINRYNGLTLRGVTMRPTSLAQRNEMFFMCLDMMLSAAGINVGPISPDYTQHMATIGVLATPEIPFTTEAANEIARVTGETSTWGPARQPYGFFLETEETFQPGRWFMRAAQAVTAVVCGPDMIQVSLNAGARGDVQQIFQGRNDPMMIYLVWRRIENFAMAQGNSQQTQAGVTVSVGGVNMRAGRIIAWDGQAALHVHNPTQQNAMVQIQVVFYISMDKTLNQYPALTAEIFNVYSFRDHTWHGLRTAILNRTTLPNMLPPIFPPNDRDSILTLLLLSTLADVYTVLRPEFAIHGVNPMPGPLTRAIARAAYV</sequence>
<evidence type="ECO:0000256" key="9">
    <source>
        <dbReference type="ARBA" id="ARBA00038797"/>
    </source>
</evidence>
<accession>A0A068CBC2</accession>
<dbReference type="GO" id="GO:0019064">
    <property type="term" value="P:fusion of virus membrane with host plasma membrane"/>
    <property type="evidence" value="ECO:0007669"/>
    <property type="project" value="InterPro"/>
</dbReference>
<dbReference type="Gene3D" id="2.60.120.170">
    <property type="match status" value="1"/>
</dbReference>
<keyword evidence="7" id="KW-0325">Glycoprotein</keyword>
<evidence type="ECO:0000256" key="8">
    <source>
        <dbReference type="ARBA" id="ARBA00037288"/>
    </source>
</evidence>
<comment type="similarity">
    <text evidence="2">Belongs to the orbivirus VP7 family.</text>
</comment>
<dbReference type="GO" id="GO:0046789">
    <property type="term" value="F:host cell surface receptor binding"/>
    <property type="evidence" value="ECO:0007669"/>
    <property type="project" value="InterPro"/>
</dbReference>
<dbReference type="InterPro" id="IPR001803">
    <property type="entry name" value="Orbi_VP7_capsid"/>
</dbReference>
<dbReference type="InterPro" id="IPR023176">
    <property type="entry name" value="Orbi_VP7_capsid_N"/>
</dbReference>
<dbReference type="GO" id="GO:0019031">
    <property type="term" value="C:viral envelope"/>
    <property type="evidence" value="ECO:0007669"/>
    <property type="project" value="InterPro"/>
</dbReference>
<comment type="subcellular location">
    <subcellularLocation>
        <location evidence="1">Virion</location>
    </subcellularLocation>
</comment>
<dbReference type="GO" id="GO:0039624">
    <property type="term" value="C:viral outer capsid"/>
    <property type="evidence" value="ECO:0007669"/>
    <property type="project" value="UniProtKB-KW"/>
</dbReference>
<comment type="subunit">
    <text evidence="9">Homotrimer that assemble in a complex of 260 capsomers on an inner scaffold composed of VP3.</text>
</comment>
<evidence type="ECO:0000313" key="10">
    <source>
        <dbReference type="EMBL" id="AID16386.1"/>
    </source>
</evidence>
<dbReference type="Pfam" id="PF00897">
    <property type="entry name" value="Orbi_VP7"/>
    <property type="match status" value="1"/>
</dbReference>
<evidence type="ECO:0000256" key="7">
    <source>
        <dbReference type="ARBA" id="ARBA00023180"/>
    </source>
</evidence>
<keyword evidence="6" id="KW-0946">Virion</keyword>
<evidence type="ECO:0000256" key="3">
    <source>
        <dbReference type="ARBA" id="ARBA00021788"/>
    </source>
</evidence>
<dbReference type="PRINTS" id="PR00903">
    <property type="entry name" value="VP7CAPSID"/>
</dbReference>